<dbReference type="Ensembl" id="ENSANIT00000010683.1">
    <property type="protein sequence ID" value="ENSANIP00000010323.1"/>
    <property type="gene ID" value="ENSANIG00000006974.1"/>
</dbReference>
<name>A0A8B9MNM8_9AVES</name>
<dbReference type="InterPro" id="IPR036055">
    <property type="entry name" value="LDL_receptor-like_sf"/>
</dbReference>
<dbReference type="PROSITE" id="PS50068">
    <property type="entry name" value="LDLRA_2"/>
    <property type="match status" value="1"/>
</dbReference>
<dbReference type="InterPro" id="IPR023415">
    <property type="entry name" value="LDLR_class-A_CS"/>
</dbReference>
<sequence>MTTLPKDSKWHLFGVRCPLGYFPCGNITKCLPQQLHCNGEDDCGNRADEDNCEDNNGWSLQFDKHYTKDKYNKLKSLYAFQTKTPECLAGAVPGECTCQGLEIFCDAAKMHAVPSVSSNITIILMWNVKYIFKLLLAQGQQRLQK</sequence>
<reference evidence="3" key="1">
    <citation type="submission" date="2025-08" db="UniProtKB">
        <authorList>
            <consortium name="Ensembl"/>
        </authorList>
    </citation>
    <scope>IDENTIFICATION</scope>
</reference>
<evidence type="ECO:0000256" key="1">
    <source>
        <dbReference type="ARBA" id="ARBA00023157"/>
    </source>
</evidence>
<accession>A0A8B9MNM8</accession>
<feature type="disulfide bond" evidence="2">
    <location>
        <begin position="37"/>
        <end position="52"/>
    </location>
</feature>
<dbReference type="Gene3D" id="4.10.400.10">
    <property type="entry name" value="Low-density Lipoprotein Receptor"/>
    <property type="match status" value="1"/>
</dbReference>
<keyword evidence="1 2" id="KW-1015">Disulfide bond</keyword>
<dbReference type="Proteomes" id="UP000694541">
    <property type="component" value="Unplaced"/>
</dbReference>
<evidence type="ECO:0000313" key="4">
    <source>
        <dbReference type="Proteomes" id="UP000694541"/>
    </source>
</evidence>
<reference evidence="3" key="2">
    <citation type="submission" date="2025-09" db="UniProtKB">
        <authorList>
            <consortium name="Ensembl"/>
        </authorList>
    </citation>
    <scope>IDENTIFICATION</scope>
</reference>
<dbReference type="InterPro" id="IPR002172">
    <property type="entry name" value="LDrepeatLR_classA_rpt"/>
</dbReference>
<protein>
    <submittedName>
        <fullName evidence="3">Uncharacterized protein</fullName>
    </submittedName>
</protein>
<evidence type="ECO:0000313" key="3">
    <source>
        <dbReference type="Ensembl" id="ENSANIP00000010323.1"/>
    </source>
</evidence>
<dbReference type="AlphaFoldDB" id="A0A8B9MNM8"/>
<organism evidence="3 4">
    <name type="scientific">Accipiter nisus</name>
    <name type="common">Eurasian sparrowhawk</name>
    <dbReference type="NCBI Taxonomy" id="211598"/>
    <lineage>
        <taxon>Eukaryota</taxon>
        <taxon>Metazoa</taxon>
        <taxon>Chordata</taxon>
        <taxon>Craniata</taxon>
        <taxon>Vertebrata</taxon>
        <taxon>Euteleostomi</taxon>
        <taxon>Archelosauria</taxon>
        <taxon>Archosauria</taxon>
        <taxon>Dinosauria</taxon>
        <taxon>Saurischia</taxon>
        <taxon>Theropoda</taxon>
        <taxon>Coelurosauria</taxon>
        <taxon>Aves</taxon>
        <taxon>Neognathae</taxon>
        <taxon>Neoaves</taxon>
        <taxon>Telluraves</taxon>
        <taxon>Accipitrimorphae</taxon>
        <taxon>Accipitriformes</taxon>
        <taxon>Accipitridae</taxon>
        <taxon>Accipitrinae</taxon>
        <taxon>Accipiter</taxon>
    </lineage>
</organism>
<keyword evidence="4" id="KW-1185">Reference proteome</keyword>
<dbReference type="PROSITE" id="PS01209">
    <property type="entry name" value="LDLRA_1"/>
    <property type="match status" value="1"/>
</dbReference>
<dbReference type="SMART" id="SM00192">
    <property type="entry name" value="LDLa"/>
    <property type="match status" value="1"/>
</dbReference>
<proteinExistence type="predicted"/>
<comment type="caution">
    <text evidence="2">Lacks conserved residue(s) required for the propagation of feature annotation.</text>
</comment>
<dbReference type="CDD" id="cd00112">
    <property type="entry name" value="LDLa"/>
    <property type="match status" value="1"/>
</dbReference>
<dbReference type="SUPFAM" id="SSF57424">
    <property type="entry name" value="LDL receptor-like module"/>
    <property type="match status" value="1"/>
</dbReference>
<evidence type="ECO:0000256" key="2">
    <source>
        <dbReference type="PROSITE-ProRule" id="PRU00124"/>
    </source>
</evidence>
<dbReference type="FunFam" id="4.10.400.10:FF:000014">
    <property type="entry name" value="Relaxin family peptide receptor 1"/>
    <property type="match status" value="1"/>
</dbReference>
<dbReference type="Pfam" id="PF00057">
    <property type="entry name" value="Ldl_recept_a"/>
    <property type="match status" value="1"/>
</dbReference>